<keyword evidence="2" id="KW-0472">Membrane</keyword>
<dbReference type="AlphaFoldDB" id="L7KP23"/>
<keyword evidence="2" id="KW-0812">Transmembrane</keyword>
<feature type="transmembrane region" description="Helical" evidence="2">
    <location>
        <begin position="66"/>
        <end position="84"/>
    </location>
</feature>
<protein>
    <recommendedName>
        <fullName evidence="5">Glucitol operon activator</fullName>
    </recommendedName>
</protein>
<sequence>MRTQQYRSRGDRPRPGTVEGMSTTRRGARRHRPALLVLVALAAVVCLGMAWWQWDRYESTSGTGQNLGYALQWPAFAIAFVWAYRRFVVLEADPDEVEKLRPHGVTEIPEGILPERADTPSASSLAADPAHDDSTLTDYNRYLAELAAADREHHAAEPVTAPAARGDTTHTEEHHR</sequence>
<feature type="compositionally biased region" description="Basic and acidic residues" evidence="1">
    <location>
        <begin position="167"/>
        <end position="176"/>
    </location>
</feature>
<evidence type="ECO:0000256" key="2">
    <source>
        <dbReference type="SAM" id="Phobius"/>
    </source>
</evidence>
<reference evidence="3 4" key="1">
    <citation type="submission" date="2012-12" db="EMBL/GenBank/DDBJ databases">
        <title>Whole genome shotgun sequence of Gordonia aichiensis NBRC 108223.</title>
        <authorList>
            <person name="Isaki-Nakamura S."/>
            <person name="Hosoyama A."/>
            <person name="Tsuchikane K."/>
            <person name="Ando Y."/>
            <person name="Baba S."/>
            <person name="Ohji S."/>
            <person name="Hamada M."/>
            <person name="Tamura T."/>
            <person name="Yamazoe A."/>
            <person name="Yamazaki S."/>
            <person name="Fujita N."/>
        </authorList>
    </citation>
    <scope>NUCLEOTIDE SEQUENCE [LARGE SCALE GENOMIC DNA]</scope>
    <source>
        <strain evidence="3 4">NBRC 108223</strain>
    </source>
</reference>
<accession>L7KP23</accession>
<dbReference type="Proteomes" id="UP000010988">
    <property type="component" value="Unassembled WGS sequence"/>
</dbReference>
<feature type="transmembrane region" description="Helical" evidence="2">
    <location>
        <begin position="34"/>
        <end position="54"/>
    </location>
</feature>
<name>L7KP23_9ACTN</name>
<dbReference type="EMBL" id="BANR01000022">
    <property type="protein sequence ID" value="GAC50256.1"/>
    <property type="molecule type" value="Genomic_DNA"/>
</dbReference>
<dbReference type="eggNOG" id="COG1566">
    <property type="taxonomic scope" value="Bacteria"/>
</dbReference>
<evidence type="ECO:0000313" key="3">
    <source>
        <dbReference type="EMBL" id="GAC50256.1"/>
    </source>
</evidence>
<comment type="caution">
    <text evidence="3">The sequence shown here is derived from an EMBL/GenBank/DDBJ whole genome shotgun (WGS) entry which is preliminary data.</text>
</comment>
<keyword evidence="2" id="KW-1133">Transmembrane helix</keyword>
<organism evidence="3 4">
    <name type="scientific">Gordonia aichiensis NBRC 108223</name>
    <dbReference type="NCBI Taxonomy" id="1220583"/>
    <lineage>
        <taxon>Bacteria</taxon>
        <taxon>Bacillati</taxon>
        <taxon>Actinomycetota</taxon>
        <taxon>Actinomycetes</taxon>
        <taxon>Mycobacteriales</taxon>
        <taxon>Gordoniaceae</taxon>
        <taxon>Gordonia</taxon>
    </lineage>
</organism>
<evidence type="ECO:0008006" key="5">
    <source>
        <dbReference type="Google" id="ProtNLM"/>
    </source>
</evidence>
<dbReference type="STRING" id="1220583.GOACH_22_00540"/>
<keyword evidence="4" id="KW-1185">Reference proteome</keyword>
<proteinExistence type="predicted"/>
<feature type="region of interest" description="Disordered" evidence="1">
    <location>
        <begin position="114"/>
        <end position="133"/>
    </location>
</feature>
<evidence type="ECO:0000256" key="1">
    <source>
        <dbReference type="SAM" id="MobiDB-lite"/>
    </source>
</evidence>
<feature type="region of interest" description="Disordered" evidence="1">
    <location>
        <begin position="1"/>
        <end position="26"/>
    </location>
</feature>
<gene>
    <name evidence="3" type="ORF">GOACH_22_00540</name>
</gene>
<evidence type="ECO:0000313" key="4">
    <source>
        <dbReference type="Proteomes" id="UP000010988"/>
    </source>
</evidence>
<feature type="region of interest" description="Disordered" evidence="1">
    <location>
        <begin position="150"/>
        <end position="176"/>
    </location>
</feature>